<feature type="transmembrane region" description="Helical" evidence="1">
    <location>
        <begin position="6"/>
        <end position="23"/>
    </location>
</feature>
<proteinExistence type="predicted"/>
<protein>
    <submittedName>
        <fullName evidence="2">Uncharacterized protein</fullName>
    </submittedName>
</protein>
<evidence type="ECO:0000313" key="3">
    <source>
        <dbReference type="Proteomes" id="UP001597180"/>
    </source>
</evidence>
<dbReference type="RefSeq" id="WP_345591270.1">
    <property type="nucleotide sequence ID" value="NZ_BAABJG010000027.1"/>
</dbReference>
<accession>A0ABW3UF49</accession>
<evidence type="ECO:0000313" key="2">
    <source>
        <dbReference type="EMBL" id="MFD1218949.1"/>
    </source>
</evidence>
<comment type="caution">
    <text evidence="2">The sequence shown here is derived from an EMBL/GenBank/DDBJ whole genome shotgun (WGS) entry which is preliminary data.</text>
</comment>
<keyword evidence="1" id="KW-0812">Transmembrane</keyword>
<dbReference type="Proteomes" id="UP001597180">
    <property type="component" value="Unassembled WGS sequence"/>
</dbReference>
<reference evidence="3" key="1">
    <citation type="journal article" date="2019" name="Int. J. Syst. Evol. Microbiol.">
        <title>The Global Catalogue of Microorganisms (GCM) 10K type strain sequencing project: providing services to taxonomists for standard genome sequencing and annotation.</title>
        <authorList>
            <consortium name="The Broad Institute Genomics Platform"/>
            <consortium name="The Broad Institute Genome Sequencing Center for Infectious Disease"/>
            <person name="Wu L."/>
            <person name="Ma J."/>
        </authorList>
    </citation>
    <scope>NUCLEOTIDE SEQUENCE [LARGE SCALE GENOMIC DNA]</scope>
    <source>
        <strain evidence="3">CCUG 53270</strain>
    </source>
</reference>
<organism evidence="2 3">
    <name type="scientific">Paenibacillus vulneris</name>
    <dbReference type="NCBI Taxonomy" id="1133364"/>
    <lineage>
        <taxon>Bacteria</taxon>
        <taxon>Bacillati</taxon>
        <taxon>Bacillota</taxon>
        <taxon>Bacilli</taxon>
        <taxon>Bacillales</taxon>
        <taxon>Paenibacillaceae</taxon>
        <taxon>Paenibacillus</taxon>
    </lineage>
</organism>
<keyword evidence="1" id="KW-0472">Membrane</keyword>
<keyword evidence="3" id="KW-1185">Reference proteome</keyword>
<name>A0ABW3UF49_9BACL</name>
<keyword evidence="1" id="KW-1133">Transmembrane helix</keyword>
<gene>
    <name evidence="2" type="ORF">ACFQ4B_02350</name>
</gene>
<evidence type="ECO:0000256" key="1">
    <source>
        <dbReference type="SAM" id="Phobius"/>
    </source>
</evidence>
<dbReference type="EMBL" id="JBHTLU010000007">
    <property type="protein sequence ID" value="MFD1218949.1"/>
    <property type="molecule type" value="Genomic_DNA"/>
</dbReference>
<sequence>MLEWILVISLLLQIMMLAVRPYISMNSYQKEIREAKRLGSFYEGGSETQLYFGKKLRVNGVIYGGQGELSVYMTGTGKNPNKLPNRVLAETDSGIPLTQRGYSSTNTAFRSEGNYLFSDVPQGVHSVRIFSEAYGESFSFMIPLTGGDVR</sequence>